<keyword evidence="2" id="KW-1185">Reference proteome</keyword>
<dbReference type="Proteomes" id="UP000003277">
    <property type="component" value="Unassembled WGS sequence"/>
</dbReference>
<dbReference type="EMBL" id="ADLT01000028">
    <property type="protein sequence ID" value="EHO63070.1"/>
    <property type="molecule type" value="Genomic_DNA"/>
</dbReference>
<gene>
    <name evidence="1" type="ORF">HMPREF9453_01007</name>
</gene>
<accession>H1D069</accession>
<evidence type="ECO:0000313" key="1">
    <source>
        <dbReference type="EMBL" id="EHO63070.1"/>
    </source>
</evidence>
<dbReference type="AlphaFoldDB" id="H1D069"/>
<dbReference type="HOGENOM" id="CLU_2648663_0_0_9"/>
<organism evidence="1 2">
    <name type="scientific">Dialister succinatiphilus YIT 11850</name>
    <dbReference type="NCBI Taxonomy" id="742743"/>
    <lineage>
        <taxon>Bacteria</taxon>
        <taxon>Bacillati</taxon>
        <taxon>Bacillota</taxon>
        <taxon>Negativicutes</taxon>
        <taxon>Veillonellales</taxon>
        <taxon>Veillonellaceae</taxon>
        <taxon>Dialister</taxon>
    </lineage>
</organism>
<sequence>MIQTANPVTLLASPLGEEGHKVAKGVQANWIHRGALRPANPVRRHPAKSVWTVVILIMILDVDVTAEGGIIKLIAP</sequence>
<proteinExistence type="predicted"/>
<evidence type="ECO:0000313" key="2">
    <source>
        <dbReference type="Proteomes" id="UP000003277"/>
    </source>
</evidence>
<comment type="caution">
    <text evidence="1">The sequence shown here is derived from an EMBL/GenBank/DDBJ whole genome shotgun (WGS) entry which is preliminary data.</text>
</comment>
<name>H1D069_9FIRM</name>
<reference evidence="1 2" key="1">
    <citation type="submission" date="2011-11" db="EMBL/GenBank/DDBJ databases">
        <title>The Genome Sequence of Dialister succinatiphilus YIT 11850.</title>
        <authorList>
            <consortium name="The Broad Institute Genome Sequencing Platform"/>
            <person name="Earl A."/>
            <person name="Ward D."/>
            <person name="Feldgarden M."/>
            <person name="Gevers D."/>
            <person name="Morotomi M."/>
            <person name="Young S.K."/>
            <person name="Zeng Q."/>
            <person name="Gargeya S."/>
            <person name="Fitzgerald M."/>
            <person name="Haas B."/>
            <person name="Abouelleil A."/>
            <person name="Alvarado L."/>
            <person name="Arachchi H.M."/>
            <person name="Berlin A."/>
            <person name="Brown A."/>
            <person name="Chapman S.B."/>
            <person name="Dunbar C."/>
            <person name="Gearin G."/>
            <person name="Goldberg J."/>
            <person name="Griggs A."/>
            <person name="Gujja S."/>
            <person name="Heiman D."/>
            <person name="Howarth C."/>
            <person name="Lui A."/>
            <person name="MacDonald P.J.P."/>
            <person name="Montmayeur A."/>
            <person name="Murphy C."/>
            <person name="Neiman D."/>
            <person name="Pearson M."/>
            <person name="Priest M."/>
            <person name="Roberts A."/>
            <person name="Saif S."/>
            <person name="Shea T."/>
            <person name="Sisk P."/>
            <person name="Stolte C."/>
            <person name="Sykes S."/>
            <person name="Wortman J."/>
            <person name="Nusbaum C."/>
            <person name="Birren B."/>
        </authorList>
    </citation>
    <scope>NUCLEOTIDE SEQUENCE [LARGE SCALE GENOMIC DNA]</scope>
    <source>
        <strain evidence="1 2">YIT 11850</strain>
    </source>
</reference>
<protein>
    <submittedName>
        <fullName evidence="1">Uncharacterized protein</fullName>
    </submittedName>
</protein>